<keyword evidence="2" id="KW-1185">Reference proteome</keyword>
<comment type="caution">
    <text evidence="1">The sequence shown here is derived from an EMBL/GenBank/DDBJ whole genome shotgun (WGS) entry which is preliminary data.</text>
</comment>
<sequence>MFARRPPRTRSLRGGLIRRAGGAPVCLLAYEGKHGDSAGLRPISQALVRLPGEVMCGFHAGHPAEEDDVLIRVNPTRAGILLHTGLDAPLRSPATPGPDDFVRLCRDLA</sequence>
<organism evidence="1 2">
    <name type="scientific">Rubellimicrobium roseum</name>
    <dbReference type="NCBI Taxonomy" id="687525"/>
    <lineage>
        <taxon>Bacteria</taxon>
        <taxon>Pseudomonadati</taxon>
        <taxon>Pseudomonadota</taxon>
        <taxon>Alphaproteobacteria</taxon>
        <taxon>Rhodobacterales</taxon>
        <taxon>Roseobacteraceae</taxon>
        <taxon>Rubellimicrobium</taxon>
    </lineage>
</organism>
<dbReference type="EMBL" id="VDFV01000009">
    <property type="protein sequence ID" value="TNC72210.1"/>
    <property type="molecule type" value="Genomic_DNA"/>
</dbReference>
<dbReference type="RefSeq" id="WP_139081328.1">
    <property type="nucleotide sequence ID" value="NZ_VDFV01000009.1"/>
</dbReference>
<gene>
    <name evidence="1" type="ORF">FHG71_09190</name>
</gene>
<evidence type="ECO:0000313" key="1">
    <source>
        <dbReference type="EMBL" id="TNC72210.1"/>
    </source>
</evidence>
<dbReference type="AlphaFoldDB" id="A0A5C4NE79"/>
<name>A0A5C4NE79_9RHOB</name>
<dbReference type="Proteomes" id="UP000305709">
    <property type="component" value="Unassembled WGS sequence"/>
</dbReference>
<evidence type="ECO:0000313" key="2">
    <source>
        <dbReference type="Proteomes" id="UP000305709"/>
    </source>
</evidence>
<accession>A0A5C4NE79</accession>
<reference evidence="1 2" key="1">
    <citation type="submission" date="2019-06" db="EMBL/GenBank/DDBJ databases">
        <authorList>
            <person name="Jiang L."/>
        </authorList>
    </citation>
    <scope>NUCLEOTIDE SEQUENCE [LARGE SCALE GENOMIC DNA]</scope>
    <source>
        <strain evidence="1 2">YIM 48858</strain>
    </source>
</reference>
<proteinExistence type="predicted"/>
<protein>
    <submittedName>
        <fullName evidence="1">Uncharacterized protein</fullName>
    </submittedName>
</protein>